<gene>
    <name evidence="7" type="ORF">BCR44DRAFT_75434</name>
</gene>
<evidence type="ECO:0000313" key="7">
    <source>
        <dbReference type="EMBL" id="ORZ34249.1"/>
    </source>
</evidence>
<feature type="domain" description="RNA 3'-terminal phosphate cyclase insert" evidence="6">
    <location>
        <begin position="187"/>
        <end position="301"/>
    </location>
</feature>
<feature type="domain" description="RNA 3'-terminal phosphate cyclase" evidence="5">
    <location>
        <begin position="10"/>
        <end position="359"/>
    </location>
</feature>
<dbReference type="SUPFAM" id="SSF55205">
    <property type="entry name" value="EPT/RTPC-like"/>
    <property type="match status" value="1"/>
</dbReference>
<comment type="subcellular location">
    <subcellularLocation>
        <location evidence="1">Nucleus</location>
        <location evidence="1">Nucleolus</location>
    </subcellularLocation>
</comment>
<dbReference type="InterPro" id="IPR000228">
    <property type="entry name" value="RNA3'_term_phos_cyc"/>
</dbReference>
<evidence type="ECO:0000259" key="5">
    <source>
        <dbReference type="Pfam" id="PF01137"/>
    </source>
</evidence>
<dbReference type="STRING" id="765915.A0A1Y2HI94"/>
<dbReference type="InterPro" id="IPR036553">
    <property type="entry name" value="RPTC_insert"/>
</dbReference>
<dbReference type="InterPro" id="IPR016443">
    <property type="entry name" value="RNA3'_term_phos_cyc_type_2"/>
</dbReference>
<dbReference type="EMBL" id="MCFL01000030">
    <property type="protein sequence ID" value="ORZ34249.1"/>
    <property type="molecule type" value="Genomic_DNA"/>
</dbReference>
<dbReference type="PANTHER" id="PTHR11096:SF1">
    <property type="entry name" value="RNA 3'-TERMINAL PHOSPHATE CYCLASE-LIKE PROTEIN"/>
    <property type="match status" value="1"/>
</dbReference>
<accession>A0A1Y2HI94</accession>
<evidence type="ECO:0000256" key="2">
    <source>
        <dbReference type="ARBA" id="ARBA00007089"/>
    </source>
</evidence>
<dbReference type="Gene3D" id="3.30.360.20">
    <property type="entry name" value="RNA 3'-terminal phosphate cyclase, insert domain"/>
    <property type="match status" value="1"/>
</dbReference>
<reference evidence="7 8" key="1">
    <citation type="submission" date="2016-07" db="EMBL/GenBank/DDBJ databases">
        <title>Pervasive Adenine N6-methylation of Active Genes in Fungi.</title>
        <authorList>
            <consortium name="DOE Joint Genome Institute"/>
            <person name="Mondo S.J."/>
            <person name="Dannebaum R.O."/>
            <person name="Kuo R.C."/>
            <person name="Labutti K."/>
            <person name="Haridas S."/>
            <person name="Kuo A."/>
            <person name="Salamov A."/>
            <person name="Ahrendt S.R."/>
            <person name="Lipzen A."/>
            <person name="Sullivan W."/>
            <person name="Andreopoulos W.B."/>
            <person name="Clum A."/>
            <person name="Lindquist E."/>
            <person name="Daum C."/>
            <person name="Ramamoorthy G.K."/>
            <person name="Gryganskyi A."/>
            <person name="Culley D."/>
            <person name="Magnuson J.K."/>
            <person name="James T.Y."/>
            <person name="O'Malley M.A."/>
            <person name="Stajich J.E."/>
            <person name="Spatafora J.W."/>
            <person name="Visel A."/>
            <person name="Grigoriev I.V."/>
        </authorList>
    </citation>
    <scope>NUCLEOTIDE SEQUENCE [LARGE SCALE GENOMIC DNA]</scope>
    <source>
        <strain evidence="7 8">PL171</strain>
    </source>
</reference>
<dbReference type="Pfam" id="PF05189">
    <property type="entry name" value="RTC_insert"/>
    <property type="match status" value="1"/>
</dbReference>
<evidence type="ECO:0000256" key="4">
    <source>
        <dbReference type="ARBA" id="ARBA00023242"/>
    </source>
</evidence>
<dbReference type="NCBIfam" id="TIGR03400">
    <property type="entry name" value="18S_RNA_Rcl1p"/>
    <property type="match status" value="1"/>
</dbReference>
<dbReference type="OrthoDB" id="1911237at2759"/>
<evidence type="ECO:0000256" key="1">
    <source>
        <dbReference type="ARBA" id="ARBA00004604"/>
    </source>
</evidence>
<dbReference type="InterPro" id="IPR023797">
    <property type="entry name" value="RNA3'_phos_cyclase_dom"/>
</dbReference>
<dbReference type="GO" id="GO:0000479">
    <property type="term" value="P:endonucleolytic cleavage of tricistronic rRNA transcript (SSU-rRNA, 5.8S rRNA, LSU-rRNA)"/>
    <property type="evidence" value="ECO:0007669"/>
    <property type="project" value="TreeGrafter"/>
</dbReference>
<evidence type="ECO:0000313" key="8">
    <source>
        <dbReference type="Proteomes" id="UP000193411"/>
    </source>
</evidence>
<comment type="similarity">
    <text evidence="2">Belongs to the RNA 3'-terminal cyclase family. Type 2 subfamily.</text>
</comment>
<dbReference type="Proteomes" id="UP000193411">
    <property type="component" value="Unassembled WGS sequence"/>
</dbReference>
<keyword evidence="4" id="KW-0539">Nucleus</keyword>
<dbReference type="Pfam" id="PF01137">
    <property type="entry name" value="RTC"/>
    <property type="match status" value="1"/>
</dbReference>
<dbReference type="InterPro" id="IPR013791">
    <property type="entry name" value="RNA3'-term_phos_cycl_insert"/>
</dbReference>
<dbReference type="AlphaFoldDB" id="A0A1Y2HI94"/>
<dbReference type="InterPro" id="IPR037136">
    <property type="entry name" value="RNA3'_phos_cyclase_dom_sf"/>
</dbReference>
<protein>
    <submittedName>
        <fullName evidence="7">Putative RNA-3'-phosphate cyclase</fullName>
    </submittedName>
</protein>
<evidence type="ECO:0000259" key="6">
    <source>
        <dbReference type="Pfam" id="PF05189"/>
    </source>
</evidence>
<dbReference type="Gene3D" id="3.65.10.20">
    <property type="entry name" value="RNA 3'-terminal phosphate cyclase domain"/>
    <property type="match status" value="1"/>
</dbReference>
<dbReference type="GO" id="GO:0005730">
    <property type="term" value="C:nucleolus"/>
    <property type="evidence" value="ECO:0007669"/>
    <property type="project" value="UniProtKB-SubCell"/>
</dbReference>
<comment type="caution">
    <text evidence="7">The sequence shown here is derived from an EMBL/GenBank/DDBJ whole genome shotgun (WGS) entry which is preliminary data.</text>
</comment>
<evidence type="ECO:0000256" key="3">
    <source>
        <dbReference type="ARBA" id="ARBA00022517"/>
    </source>
</evidence>
<dbReference type="PANTHER" id="PTHR11096">
    <property type="entry name" value="RNA 3' TERMINAL PHOSPHATE CYCLASE"/>
    <property type="match status" value="1"/>
</dbReference>
<name>A0A1Y2HI94_9FUNG</name>
<keyword evidence="8" id="KW-1185">Reference proteome</keyword>
<keyword evidence="3" id="KW-0690">Ribosome biogenesis</keyword>
<dbReference type="GO" id="GO:0004521">
    <property type="term" value="F:RNA endonuclease activity"/>
    <property type="evidence" value="ECO:0007669"/>
    <property type="project" value="TreeGrafter"/>
</dbReference>
<sequence>MEPRQQLVKLQGHHQLRNRLVLSLLSGKPVRIDQIRPDADEPGLKDYEVVLLRLLEMISNGTTVRISHTGTQVTFLPGTLINGSVELDIPPTRPVGYYLEALVALAPFGKKPLSCTLRGGITGSDHRGDLTPDTIRTATLPFLAAAYGLDAGGLEVQVKARGSAPLGGCDVRLIVQPALRLHPARLLDQGRVLKIRGIAACTRVAPAMATRLANAARSKLTRYIPDVYVYADAARKDTAGLSPGFAVSLVAESTTGVRYIAEVASRPRVADPETGEEIRAAVNDPEVLATQCSRALLEAIATGGCVDVAHEWLAMVFATVCSDEVSKWKQARRGEHGVDAFTIQALRDIDAFFNVQFKVSETKDGFISLSGVGAGFNSIHRKFT</sequence>
<dbReference type="InterPro" id="IPR013792">
    <property type="entry name" value="RNA3'P_cycl/enolpyr_Trfase_a/b"/>
</dbReference>
<proteinExistence type="inferred from homology"/>
<organism evidence="7 8">
    <name type="scientific">Catenaria anguillulae PL171</name>
    <dbReference type="NCBI Taxonomy" id="765915"/>
    <lineage>
        <taxon>Eukaryota</taxon>
        <taxon>Fungi</taxon>
        <taxon>Fungi incertae sedis</taxon>
        <taxon>Blastocladiomycota</taxon>
        <taxon>Blastocladiomycetes</taxon>
        <taxon>Blastocladiales</taxon>
        <taxon>Catenariaceae</taxon>
        <taxon>Catenaria</taxon>
    </lineage>
</organism>